<dbReference type="PANTHER" id="PTHR39185">
    <property type="entry name" value="SWARMING MOTILITY PROTEIN SWRD"/>
    <property type="match status" value="1"/>
</dbReference>
<accession>A0A0E2AX29</accession>
<dbReference type="PANTHER" id="PTHR39185:SF1">
    <property type="entry name" value="SWARMING MOTILITY PROTEIN SWRD"/>
    <property type="match status" value="1"/>
</dbReference>
<evidence type="ECO:0000313" key="1">
    <source>
        <dbReference type="EMBL" id="EKO13395.1"/>
    </source>
</evidence>
<sequence>MILLHRLKGNEFVLNASHIECLEANPDTTITLSNDRKYVVKESVSEVIEKILEYKKRILVFPLGSSPDQFKRLE</sequence>
<reference evidence="1 2" key="1">
    <citation type="submission" date="2012-10" db="EMBL/GenBank/DDBJ databases">
        <authorList>
            <person name="Harkins D.M."/>
            <person name="Durkin A.S."/>
            <person name="Brinkac L.M."/>
            <person name="Selengut J.D."/>
            <person name="Sanka R."/>
            <person name="DePew J."/>
            <person name="Purushe J."/>
            <person name="Peacock S.J."/>
            <person name="Thaipadungpanit J."/>
            <person name="Wuthiekanun V.W."/>
            <person name="Day N.P."/>
            <person name="Vinetz J.M."/>
            <person name="Sutton G.G."/>
            <person name="Nelson W.C."/>
            <person name="Fouts D.E."/>
        </authorList>
    </citation>
    <scope>NUCLEOTIDE SEQUENCE [LARGE SCALE GENOMIC DNA]</scope>
    <source>
        <strain evidence="1 2">H1</strain>
    </source>
</reference>
<dbReference type="AlphaFoldDB" id="A0A0E2AX29"/>
<organism evidence="1 2">
    <name type="scientific">Leptospira kirschneri str. H1</name>
    <dbReference type="NCBI Taxonomy" id="1049966"/>
    <lineage>
        <taxon>Bacteria</taxon>
        <taxon>Pseudomonadati</taxon>
        <taxon>Spirochaetota</taxon>
        <taxon>Spirochaetia</taxon>
        <taxon>Leptospirales</taxon>
        <taxon>Leptospiraceae</taxon>
        <taxon>Leptospira</taxon>
    </lineage>
</organism>
<dbReference type="EMBL" id="AHMY02000074">
    <property type="protein sequence ID" value="EKO13395.1"/>
    <property type="molecule type" value="Genomic_DNA"/>
</dbReference>
<proteinExistence type="predicted"/>
<keyword evidence="1" id="KW-0969">Cilium</keyword>
<keyword evidence="1" id="KW-0966">Cell projection</keyword>
<dbReference type="RefSeq" id="WP_000601827.1">
    <property type="nucleotide sequence ID" value="NZ_AHMY02000074.1"/>
</dbReference>
<dbReference type="Proteomes" id="UP000006253">
    <property type="component" value="Unassembled WGS sequence"/>
</dbReference>
<dbReference type="GeneID" id="34314181"/>
<keyword evidence="1" id="KW-0282">Flagellum</keyword>
<gene>
    <name evidence="1" type="ORF">LEP1GSC081_2181</name>
</gene>
<evidence type="ECO:0000313" key="2">
    <source>
        <dbReference type="Proteomes" id="UP000006253"/>
    </source>
</evidence>
<name>A0A0E2AX29_9LEPT</name>
<dbReference type="Pfam" id="PF06289">
    <property type="entry name" value="FlbD"/>
    <property type="match status" value="1"/>
</dbReference>
<comment type="caution">
    <text evidence="1">The sequence shown here is derived from an EMBL/GenBank/DDBJ whole genome shotgun (WGS) entry which is preliminary data.</text>
</comment>
<dbReference type="InterPro" id="IPR009384">
    <property type="entry name" value="SwrD-like"/>
</dbReference>
<protein>
    <submittedName>
        <fullName evidence="1">Flagellar protein FlbD</fullName>
    </submittedName>
</protein>